<name>A0A1H3GEH4_9FLAO</name>
<gene>
    <name evidence="1" type="ORF">SAMN05444338_1229</name>
</gene>
<keyword evidence="2" id="KW-1185">Reference proteome</keyword>
<sequence length="222" mass="26796">MKHVCLFLILLIFQNSYSQEKYHFDYFTSYDYHEKEGEKASYSEITFSNSADTEYYLSARMKRDSIFNITLVDHKKGIIFRFKNFLSKEINNDSLFKFSESQKVNYEYCLDSKTSFYDVNYITENGNKSINIKQYKNSRKSKLIRESFFETKFNEISKNQHYNFPILTSPLWCNKFRLINDELITKSYFIENKKMLHIRILKEIQKTDFTLILKNTITEPKR</sequence>
<evidence type="ECO:0000313" key="1">
    <source>
        <dbReference type="EMBL" id="SDY01676.1"/>
    </source>
</evidence>
<proteinExistence type="predicted"/>
<reference evidence="2" key="1">
    <citation type="submission" date="2016-10" db="EMBL/GenBank/DDBJ databases">
        <authorList>
            <person name="Varghese N."/>
            <person name="Submissions S."/>
        </authorList>
    </citation>
    <scope>NUCLEOTIDE SEQUENCE [LARGE SCALE GENOMIC DNA]</scope>
    <source>
        <strain evidence="2">DSM 15718</strain>
    </source>
</reference>
<dbReference type="Proteomes" id="UP000198569">
    <property type="component" value="Unassembled WGS sequence"/>
</dbReference>
<dbReference type="OrthoDB" id="1332330at2"/>
<protein>
    <submittedName>
        <fullName evidence="1">Uncharacterized protein</fullName>
    </submittedName>
</protein>
<evidence type="ECO:0000313" key="2">
    <source>
        <dbReference type="Proteomes" id="UP000198569"/>
    </source>
</evidence>
<dbReference type="EMBL" id="FNMV01000022">
    <property type="protein sequence ID" value="SDY01676.1"/>
    <property type="molecule type" value="Genomic_DNA"/>
</dbReference>
<dbReference type="AlphaFoldDB" id="A0A1H3GEH4"/>
<dbReference type="RefSeq" id="WP_091435192.1">
    <property type="nucleotide sequence ID" value="NZ_FNMV01000022.1"/>
</dbReference>
<organism evidence="1 2">
    <name type="scientific">Flavobacterium degerlachei</name>
    <dbReference type="NCBI Taxonomy" id="229203"/>
    <lineage>
        <taxon>Bacteria</taxon>
        <taxon>Pseudomonadati</taxon>
        <taxon>Bacteroidota</taxon>
        <taxon>Flavobacteriia</taxon>
        <taxon>Flavobacteriales</taxon>
        <taxon>Flavobacteriaceae</taxon>
        <taxon>Flavobacterium</taxon>
    </lineage>
</organism>
<accession>A0A1H3GEH4</accession>
<dbReference type="STRING" id="229203.SAMN05444338_1229"/>